<evidence type="ECO:0000256" key="2">
    <source>
        <dbReference type="ARBA" id="ARBA00023242"/>
    </source>
</evidence>
<feature type="DNA-binding region" description="HMG box" evidence="3">
    <location>
        <begin position="78"/>
        <end position="146"/>
    </location>
</feature>
<feature type="region of interest" description="Disordered" evidence="5">
    <location>
        <begin position="1"/>
        <end position="25"/>
    </location>
</feature>
<evidence type="ECO:0000313" key="8">
    <source>
        <dbReference type="RefSeq" id="XP_011503710.1"/>
    </source>
</evidence>
<sequence length="330" mass="38003">MNVNTITNINENKTGPSYSNLNGKIEDLSNHKSLTISNEKSEPHQENNILKKGSSSSNTHNSNRPKKRKKFPRDATAPKQPLTGYFRFLNDRREKVRSENPTMPFSEITKQLATEWNMLPIDQKQLYLDAAELDKERYNREFNDYKQTEAYRTFLEKQSTEKQNELKKERNGIDTANIITNTSTANTSQQDKNDDSVTIDIPIFTEEFLDHNKACETELRQLRKATVDYESQNAVLQRHVDSLHTAVNCLETETAHQQITNQALQRHLETLRCHLVSSFSNIPLADIHEGATLQNIDSYIERLEFLINSNMETSLHTAIHTAVSHLDFIK</sequence>
<dbReference type="PANTHER" id="PTHR46040:SF3">
    <property type="entry name" value="HIGH MOBILITY GROUP PROTEIN 2"/>
    <property type="match status" value="1"/>
</dbReference>
<evidence type="ECO:0000256" key="4">
    <source>
        <dbReference type="SAM" id="Coils"/>
    </source>
</evidence>
<feature type="region of interest" description="Disordered" evidence="5">
    <location>
        <begin position="37"/>
        <end position="84"/>
    </location>
</feature>
<organism evidence="7 8">
    <name type="scientific">Ceratosolen solmsi marchali</name>
    <dbReference type="NCBI Taxonomy" id="326594"/>
    <lineage>
        <taxon>Eukaryota</taxon>
        <taxon>Metazoa</taxon>
        <taxon>Ecdysozoa</taxon>
        <taxon>Arthropoda</taxon>
        <taxon>Hexapoda</taxon>
        <taxon>Insecta</taxon>
        <taxon>Pterygota</taxon>
        <taxon>Neoptera</taxon>
        <taxon>Endopterygota</taxon>
        <taxon>Hymenoptera</taxon>
        <taxon>Apocrita</taxon>
        <taxon>Proctotrupomorpha</taxon>
        <taxon>Chalcidoidea</taxon>
        <taxon>Agaonidae</taxon>
        <taxon>Agaoninae</taxon>
        <taxon>Ceratosolen</taxon>
    </lineage>
</organism>
<evidence type="ECO:0000256" key="1">
    <source>
        <dbReference type="ARBA" id="ARBA00023125"/>
    </source>
</evidence>
<evidence type="ECO:0000256" key="5">
    <source>
        <dbReference type="SAM" id="MobiDB-lite"/>
    </source>
</evidence>
<feature type="compositionally biased region" description="Polar residues" evidence="5">
    <location>
        <begin position="53"/>
        <end position="62"/>
    </location>
</feature>
<dbReference type="PANTHER" id="PTHR46040">
    <property type="entry name" value="HIGH MOBILITY GROUP PROTEIN 2"/>
    <property type="match status" value="1"/>
</dbReference>
<dbReference type="KEGG" id="csol:105366834"/>
<evidence type="ECO:0000313" key="7">
    <source>
        <dbReference type="Proteomes" id="UP000695007"/>
    </source>
</evidence>
<dbReference type="AlphaFoldDB" id="A0AAJ6YT48"/>
<dbReference type="SMART" id="SM00398">
    <property type="entry name" value="HMG"/>
    <property type="match status" value="1"/>
</dbReference>
<dbReference type="SUPFAM" id="SSF47095">
    <property type="entry name" value="HMG-box"/>
    <property type="match status" value="1"/>
</dbReference>
<dbReference type="RefSeq" id="XP_011503710.1">
    <property type="nucleotide sequence ID" value="XM_011505408.1"/>
</dbReference>
<dbReference type="Proteomes" id="UP000695007">
    <property type="component" value="Unplaced"/>
</dbReference>
<dbReference type="Pfam" id="PF00505">
    <property type="entry name" value="HMG_box"/>
    <property type="match status" value="1"/>
</dbReference>
<dbReference type="InterPro" id="IPR051965">
    <property type="entry name" value="ChromReg_NeuronalGeneExpr"/>
</dbReference>
<feature type="coiled-coil region" evidence="4">
    <location>
        <begin position="121"/>
        <end position="148"/>
    </location>
</feature>
<dbReference type="InterPro" id="IPR009071">
    <property type="entry name" value="HMG_box_dom"/>
</dbReference>
<reference evidence="8" key="1">
    <citation type="submission" date="2025-08" db="UniProtKB">
        <authorList>
            <consortium name="RefSeq"/>
        </authorList>
    </citation>
    <scope>IDENTIFICATION</scope>
</reference>
<keyword evidence="7" id="KW-1185">Reference proteome</keyword>
<dbReference type="GO" id="GO:0010468">
    <property type="term" value="P:regulation of gene expression"/>
    <property type="evidence" value="ECO:0007669"/>
    <property type="project" value="TreeGrafter"/>
</dbReference>
<name>A0AAJ6YT48_9HYME</name>
<proteinExistence type="predicted"/>
<keyword evidence="2 3" id="KW-0539">Nucleus</keyword>
<keyword evidence="4" id="KW-0175">Coiled coil</keyword>
<dbReference type="CTD" id="37407"/>
<gene>
    <name evidence="8" type="primary">LOC105366834</name>
</gene>
<dbReference type="Gene3D" id="1.10.30.10">
    <property type="entry name" value="High mobility group box domain"/>
    <property type="match status" value="1"/>
</dbReference>
<feature type="compositionally biased region" description="Polar residues" evidence="5">
    <location>
        <begin position="1"/>
        <end position="22"/>
    </location>
</feature>
<dbReference type="PROSITE" id="PS50118">
    <property type="entry name" value="HMG_BOX_2"/>
    <property type="match status" value="1"/>
</dbReference>
<evidence type="ECO:0000259" key="6">
    <source>
        <dbReference type="PROSITE" id="PS50118"/>
    </source>
</evidence>
<keyword evidence="1 3" id="KW-0238">DNA-binding</keyword>
<dbReference type="CDD" id="cd21980">
    <property type="entry name" value="HMG-box_HMG20"/>
    <property type="match status" value="1"/>
</dbReference>
<evidence type="ECO:0000256" key="3">
    <source>
        <dbReference type="PROSITE-ProRule" id="PRU00267"/>
    </source>
</evidence>
<dbReference type="GeneID" id="105366834"/>
<feature type="domain" description="HMG box" evidence="6">
    <location>
        <begin position="78"/>
        <end position="146"/>
    </location>
</feature>
<protein>
    <submittedName>
        <fullName evidence="8">High mobility group protein 20A</fullName>
    </submittedName>
</protein>
<dbReference type="GO" id="GO:0005634">
    <property type="term" value="C:nucleus"/>
    <property type="evidence" value="ECO:0007669"/>
    <property type="project" value="UniProtKB-UniRule"/>
</dbReference>
<dbReference type="GO" id="GO:0003677">
    <property type="term" value="F:DNA binding"/>
    <property type="evidence" value="ECO:0007669"/>
    <property type="project" value="UniProtKB-UniRule"/>
</dbReference>
<accession>A0AAJ6YT48</accession>
<dbReference type="InterPro" id="IPR036910">
    <property type="entry name" value="HMG_box_dom_sf"/>
</dbReference>